<dbReference type="EMBL" id="AP028907">
    <property type="protein sequence ID" value="BES80458.1"/>
    <property type="molecule type" value="Genomic_DNA"/>
</dbReference>
<accession>A0ABN6ZSJ0</accession>
<protein>
    <recommendedName>
        <fullName evidence="3">DUF4129 domain-containing protein</fullName>
    </recommendedName>
</protein>
<evidence type="ECO:0008006" key="3">
    <source>
        <dbReference type="Google" id="ProtNLM"/>
    </source>
</evidence>
<reference evidence="1 2" key="1">
    <citation type="submission" date="2023-09" db="EMBL/GenBank/DDBJ databases">
        <title>Pyrofollis japonicus gen. nov. sp. nov., a novel member of the family Pyrodictiaceae isolated from the Iheya North hydrothermal field.</title>
        <authorList>
            <person name="Miyazaki U."/>
            <person name="Sanari M."/>
            <person name="Tame A."/>
            <person name="Kitajima M."/>
            <person name="Okamoto A."/>
            <person name="Sawayama S."/>
            <person name="Miyazaki J."/>
            <person name="Takai K."/>
            <person name="Nakagawa S."/>
        </authorList>
    </citation>
    <scope>NUCLEOTIDE SEQUENCE [LARGE SCALE GENOMIC DNA]</scope>
    <source>
        <strain evidence="1 2">AV2</strain>
    </source>
</reference>
<proteinExistence type="predicted"/>
<sequence length="137" mass="15237">MLIIPFVLFAITILLVYKGSRLLLTEPEFCPTSIILAFSNAVKPPYAYLGARRRLRELFEEIARLVGSGNATLREIAARARLGAEHARAVEAYYRAMYSQRGCRSLGCSEELELLEELLEAVRRRLCASQEAGSTAG</sequence>
<gene>
    <name evidence="1" type="ORF">PABY_00250</name>
</gene>
<organism evidence="1 2">
    <name type="scientific">Pyrodictium abyssi</name>
    <dbReference type="NCBI Taxonomy" id="54256"/>
    <lineage>
        <taxon>Archaea</taxon>
        <taxon>Thermoproteota</taxon>
        <taxon>Thermoprotei</taxon>
        <taxon>Desulfurococcales</taxon>
        <taxon>Pyrodictiaceae</taxon>
        <taxon>Pyrodictium</taxon>
    </lineage>
</organism>
<name>A0ABN6ZSJ0_9CREN</name>
<dbReference type="Proteomes" id="UP001341135">
    <property type="component" value="Chromosome"/>
</dbReference>
<evidence type="ECO:0000313" key="2">
    <source>
        <dbReference type="Proteomes" id="UP001341135"/>
    </source>
</evidence>
<keyword evidence="2" id="KW-1185">Reference proteome</keyword>
<evidence type="ECO:0000313" key="1">
    <source>
        <dbReference type="EMBL" id="BES80458.1"/>
    </source>
</evidence>